<keyword evidence="2" id="KW-1185">Reference proteome</keyword>
<proteinExistence type="predicted"/>
<evidence type="ECO:0000313" key="2">
    <source>
        <dbReference type="Proteomes" id="UP001569904"/>
    </source>
</evidence>
<evidence type="ECO:0000313" key="1">
    <source>
        <dbReference type="EMBL" id="MFA1555697.1"/>
    </source>
</evidence>
<accession>A0ABV4R0I6</accession>
<sequence length="390" mass="41069">MAASKVEGGSLTAMTGFEWRRALTGFDPGWWGRLGDRRTVLVVVGSPVPGQPALDVARLAGTDPRLRVLFAAAPGPSSTAVEVMLKDAGAAPLRWSELEGGDVGLVVTASRIPARPPDAPLVVLPGANPGEAAHRPAVTVFTCAHRLDRPPDAGDGGTAVVGDSDHDRLVASLPLRDFYRRALGVGGRRRLVVVALPESGGARPCVRCRPLDVVGRLLAELPADRYYVLGVPEPDGVRCAGGPGLAVHLRDGLGLMPPEADWRAALVAADWIIGPPGHVTRYGTVTGAPVLLTGTAAGGALRLLAARLAAHRPVRPQLIEAAARWRPERVRPVLGRITSEPGRFDRNMRSLMYGLLRLPQPATIPVADPVSPPFRVGCHADALVRARRGG</sequence>
<dbReference type="RefSeq" id="WP_371942423.1">
    <property type="nucleotide sequence ID" value="NZ_JAXCEH010000011.1"/>
</dbReference>
<dbReference type="EMBL" id="JAXCEH010000011">
    <property type="protein sequence ID" value="MFA1555697.1"/>
    <property type="molecule type" value="Genomic_DNA"/>
</dbReference>
<organism evidence="1 2">
    <name type="scientific">Actinomadura chokoriensis</name>
    <dbReference type="NCBI Taxonomy" id="454156"/>
    <lineage>
        <taxon>Bacteria</taxon>
        <taxon>Bacillati</taxon>
        <taxon>Actinomycetota</taxon>
        <taxon>Actinomycetes</taxon>
        <taxon>Streptosporangiales</taxon>
        <taxon>Thermomonosporaceae</taxon>
        <taxon>Actinomadura</taxon>
    </lineage>
</organism>
<protein>
    <submittedName>
        <fullName evidence="1">Uncharacterized protein</fullName>
    </submittedName>
</protein>
<comment type="caution">
    <text evidence="1">The sequence shown here is derived from an EMBL/GenBank/DDBJ whole genome shotgun (WGS) entry which is preliminary data.</text>
</comment>
<name>A0ABV4R0I6_9ACTN</name>
<dbReference type="Proteomes" id="UP001569904">
    <property type="component" value="Unassembled WGS sequence"/>
</dbReference>
<reference evidence="1 2" key="1">
    <citation type="submission" date="2023-11" db="EMBL/GenBank/DDBJ databases">
        <title>Actinomadura monticuli sp. nov., isolated from volcanic ash.</title>
        <authorList>
            <person name="Lee S.D."/>
            <person name="Yang H."/>
            <person name="Kim I.S."/>
        </authorList>
    </citation>
    <scope>NUCLEOTIDE SEQUENCE [LARGE SCALE GENOMIC DNA]</scope>
    <source>
        <strain evidence="1 2">DSM 45346</strain>
    </source>
</reference>
<gene>
    <name evidence="1" type="ORF">SM436_18570</name>
</gene>